<organism evidence="1">
    <name type="scientific">mine drainage metagenome</name>
    <dbReference type="NCBI Taxonomy" id="410659"/>
    <lineage>
        <taxon>unclassified sequences</taxon>
        <taxon>metagenomes</taxon>
        <taxon>ecological metagenomes</taxon>
    </lineage>
</organism>
<reference evidence="1" key="1">
    <citation type="submission" date="2016-10" db="EMBL/GenBank/DDBJ databases">
        <title>Sequence of Gallionella enrichment culture.</title>
        <authorList>
            <person name="Poehlein A."/>
            <person name="Muehling M."/>
            <person name="Daniel R."/>
        </authorList>
    </citation>
    <scope>NUCLEOTIDE SEQUENCE</scope>
</reference>
<evidence type="ECO:0008006" key="2">
    <source>
        <dbReference type="Google" id="ProtNLM"/>
    </source>
</evidence>
<sequence length="136" mass="14236">MHGRFQPAQGVGAIAVKVAAIGPAVAADGGVPIGLLPAGGGAPPRWISGQWGRLTVSEPTRPMVMVPTSALILDRGRWWVLLHTPRGDTPQAVVPGPARGWQTAIDAGLRPGQQVVVTDAFLEFHRGIARAYTPPD</sequence>
<proteinExistence type="predicted"/>
<comment type="caution">
    <text evidence="1">The sequence shown here is derived from an EMBL/GenBank/DDBJ whole genome shotgun (WGS) entry which is preliminary data.</text>
</comment>
<protein>
    <recommendedName>
        <fullName evidence="2">Efflux transporter, RND family, MFP subunit</fullName>
    </recommendedName>
</protein>
<dbReference type="EMBL" id="MLJW01002393">
    <property type="protein sequence ID" value="OIQ74761.1"/>
    <property type="molecule type" value="Genomic_DNA"/>
</dbReference>
<dbReference type="AlphaFoldDB" id="A0A1J5PTE9"/>
<name>A0A1J5PTE9_9ZZZZ</name>
<evidence type="ECO:0000313" key="1">
    <source>
        <dbReference type="EMBL" id="OIQ74761.1"/>
    </source>
</evidence>
<accession>A0A1J5PTE9</accession>
<gene>
    <name evidence="1" type="ORF">GALL_435820</name>
</gene>
<dbReference type="Gene3D" id="2.40.420.20">
    <property type="match status" value="1"/>
</dbReference>